<dbReference type="PANTHER" id="PTHR12049:SF7">
    <property type="entry name" value="PROTEIN ARGININE METHYLTRANSFERASE NDUFAF7, MITOCHONDRIAL"/>
    <property type="match status" value="1"/>
</dbReference>
<sequence length="401" mass="43093">MARRTPPPPPEPDADAAAHSRRLRERIDAAIAMAGGAMDFADYMALALYAPGLGYYSAGQTRFGPGGDFTTAPLMSALFSQTLAQEVRRILEAAHGDTVLEFGAGTGQMAADLLLELHRLGSMPSRYLIVEVSADLRAEQARTLEALPVSVRNRVEWLDRLPTVPFRGVVLANEVLDALPVRRFQRTENAIRNLAVGIDPAGELCWHPQPADDALTSAVSDIESDLGGRLPDGYSSEWCPSLQPWVAALGDIIEAGAALLIDYGYPRREFYHPQRATGTLLCHYRHRAHDDPFFWPGLQDITASVDFTAAARAGAAAGLDVLGFATQGNFLAGAGLPSLIEAQAASDPNQAAALAQQAKPLLFPDHMGERFKVLGLGRGIETPLPGFALADHRARLSAKED</sequence>
<dbReference type="InterPro" id="IPR029063">
    <property type="entry name" value="SAM-dependent_MTases_sf"/>
</dbReference>
<dbReference type="GO" id="GO:0032259">
    <property type="term" value="P:methylation"/>
    <property type="evidence" value="ECO:0007669"/>
    <property type="project" value="UniProtKB-KW"/>
</dbReference>
<dbReference type="Gene3D" id="3.40.50.12710">
    <property type="match status" value="1"/>
</dbReference>
<dbReference type="RefSeq" id="WP_367967545.1">
    <property type="nucleotide sequence ID" value="NZ_JBAKFJ010000001.1"/>
</dbReference>
<dbReference type="InterPro" id="IPR038375">
    <property type="entry name" value="NDUFAF7_sf"/>
</dbReference>
<keyword evidence="2 3" id="KW-0808">Transferase</keyword>
<evidence type="ECO:0000313" key="4">
    <source>
        <dbReference type="Proteomes" id="UP001556653"/>
    </source>
</evidence>
<evidence type="ECO:0000256" key="2">
    <source>
        <dbReference type="ARBA" id="ARBA00022679"/>
    </source>
</evidence>
<gene>
    <name evidence="3" type="ORF">V6X64_08530</name>
</gene>
<comment type="caution">
    <text evidence="3">The sequence shown here is derived from an EMBL/GenBank/DDBJ whole genome shotgun (WGS) entry which is preliminary data.</text>
</comment>
<organism evidence="3 4">
    <name type="scientific">Spiribacter onubensis</name>
    <dbReference type="NCBI Taxonomy" id="3122420"/>
    <lineage>
        <taxon>Bacteria</taxon>
        <taxon>Pseudomonadati</taxon>
        <taxon>Pseudomonadota</taxon>
        <taxon>Gammaproteobacteria</taxon>
        <taxon>Chromatiales</taxon>
        <taxon>Ectothiorhodospiraceae</taxon>
        <taxon>Spiribacter</taxon>
    </lineage>
</organism>
<dbReference type="Proteomes" id="UP001556653">
    <property type="component" value="Unassembled WGS sequence"/>
</dbReference>
<dbReference type="InterPro" id="IPR003788">
    <property type="entry name" value="NDUFAF7"/>
</dbReference>
<dbReference type="PANTHER" id="PTHR12049">
    <property type="entry name" value="PROTEIN ARGININE METHYLTRANSFERASE NDUFAF7, MITOCHONDRIAL"/>
    <property type="match status" value="1"/>
</dbReference>
<evidence type="ECO:0000313" key="3">
    <source>
        <dbReference type="EMBL" id="MEX0387034.1"/>
    </source>
</evidence>
<proteinExistence type="predicted"/>
<keyword evidence="1 3" id="KW-0489">Methyltransferase</keyword>
<dbReference type="SUPFAM" id="SSF53335">
    <property type="entry name" value="S-adenosyl-L-methionine-dependent methyltransferases"/>
    <property type="match status" value="1"/>
</dbReference>
<reference evidence="3 4" key="1">
    <citation type="submission" date="2024-02" db="EMBL/GenBank/DDBJ databases">
        <title>New especies of Spiribacter isolated from saline water.</title>
        <authorList>
            <person name="Leon M.J."/>
            <person name="De La Haba R."/>
            <person name="Sanchez-Porro C."/>
            <person name="Ventosa A."/>
        </authorList>
    </citation>
    <scope>NUCLEOTIDE SEQUENCE [LARGE SCALE GENOMIC DNA]</scope>
    <source>
        <strain evidence="4">ag22IC4-227</strain>
    </source>
</reference>
<dbReference type="Pfam" id="PF02636">
    <property type="entry name" value="Methyltransf_28"/>
    <property type="match status" value="1"/>
</dbReference>
<dbReference type="EMBL" id="JBAKFJ010000001">
    <property type="protein sequence ID" value="MEX0387034.1"/>
    <property type="molecule type" value="Genomic_DNA"/>
</dbReference>
<accession>A0ABV3SDD0</accession>
<dbReference type="EC" id="2.1.1.-" evidence="3"/>
<protein>
    <submittedName>
        <fullName evidence="3">SAM-dependent methyltransferase</fullName>
        <ecNumber evidence="3">2.1.1.-</ecNumber>
    </submittedName>
</protein>
<name>A0ABV3SDD0_9GAMM</name>
<evidence type="ECO:0000256" key="1">
    <source>
        <dbReference type="ARBA" id="ARBA00022603"/>
    </source>
</evidence>
<dbReference type="GO" id="GO:0008168">
    <property type="term" value="F:methyltransferase activity"/>
    <property type="evidence" value="ECO:0007669"/>
    <property type="project" value="UniProtKB-KW"/>
</dbReference>
<keyword evidence="4" id="KW-1185">Reference proteome</keyword>